<evidence type="ECO:0000313" key="1">
    <source>
        <dbReference type="EMBL" id="SVD03420.1"/>
    </source>
</evidence>
<dbReference type="PANTHER" id="PTHR33546:SF1">
    <property type="entry name" value="LARGE, MULTIFUNCTIONAL SECRETED PROTEIN"/>
    <property type="match status" value="1"/>
</dbReference>
<name>A0A382S0X7_9ZZZZ</name>
<dbReference type="Gene3D" id="2.120.10.30">
    <property type="entry name" value="TolB, C-terminal domain"/>
    <property type="match status" value="1"/>
</dbReference>
<feature type="non-terminal residue" evidence="1">
    <location>
        <position position="1"/>
    </location>
</feature>
<reference evidence="1" key="1">
    <citation type="submission" date="2018-05" db="EMBL/GenBank/DDBJ databases">
        <authorList>
            <person name="Lanie J.A."/>
            <person name="Ng W.-L."/>
            <person name="Kazmierczak K.M."/>
            <person name="Andrzejewski T.M."/>
            <person name="Davidsen T.M."/>
            <person name="Wayne K.J."/>
            <person name="Tettelin H."/>
            <person name="Glass J.I."/>
            <person name="Rusch D."/>
            <person name="Podicherti R."/>
            <person name="Tsui H.-C.T."/>
            <person name="Winkler M.E."/>
        </authorList>
    </citation>
    <scope>NUCLEOTIDE SEQUENCE</scope>
</reference>
<dbReference type="EMBL" id="UINC01125525">
    <property type="protein sequence ID" value="SVD03420.1"/>
    <property type="molecule type" value="Genomic_DNA"/>
</dbReference>
<gene>
    <name evidence="1" type="ORF">METZ01_LOCUS356274</name>
</gene>
<sequence>FKVGPGDEPLFCLVASDGMKVTGAGLVKGDGGTTWLKVPASSKAQSLTVVLGNQPIKVEALNLDLLTKGGPRRWPQTIQTTVAPGESMDGYAFDELIVPLANPWGSWMRTTALDFFSDGRMALSTLSGDVWIVNWTKENPKALTWSRYAAGLYEPLGLKVVDDLVYVRGRDRITRLHDLNKDGEADFYENFYEEPDEIGASYHAFIYELQTDKAGNFYFSQSGYKSPLTGGVVKINPEGKYPEFVGTNLRNPNGMGAGGPKDWVTVTDNPSGKAVYNGFFLARKGAKYGYTSGRTEPMLVRLPARLDSSSGGQCWT</sequence>
<protein>
    <recommendedName>
        <fullName evidence="2">Glucose/Sorbosone dehydrogenase domain-containing protein</fullName>
    </recommendedName>
</protein>
<dbReference type="InterPro" id="IPR011042">
    <property type="entry name" value="6-blade_b-propeller_TolB-like"/>
</dbReference>
<proteinExistence type="predicted"/>
<evidence type="ECO:0008006" key="2">
    <source>
        <dbReference type="Google" id="ProtNLM"/>
    </source>
</evidence>
<accession>A0A382S0X7</accession>
<organism evidence="1">
    <name type="scientific">marine metagenome</name>
    <dbReference type="NCBI Taxonomy" id="408172"/>
    <lineage>
        <taxon>unclassified sequences</taxon>
        <taxon>metagenomes</taxon>
        <taxon>ecological metagenomes</taxon>
    </lineage>
</organism>
<feature type="non-terminal residue" evidence="1">
    <location>
        <position position="316"/>
    </location>
</feature>
<dbReference type="SUPFAM" id="SSF63829">
    <property type="entry name" value="Calcium-dependent phosphotriesterase"/>
    <property type="match status" value="1"/>
</dbReference>
<dbReference type="AlphaFoldDB" id="A0A382S0X7"/>
<dbReference type="PANTHER" id="PTHR33546">
    <property type="entry name" value="LARGE, MULTIFUNCTIONAL SECRETED PROTEIN-RELATED"/>
    <property type="match status" value="1"/>
</dbReference>